<dbReference type="EMBL" id="CP054492">
    <property type="protein sequence ID" value="QOY51627.1"/>
    <property type="molecule type" value="Genomic_DNA"/>
</dbReference>
<protein>
    <submittedName>
        <fullName evidence="3">Putative Ig domain-containing protein</fullName>
    </submittedName>
</protein>
<dbReference type="GO" id="GO:0005509">
    <property type="term" value="F:calcium ion binding"/>
    <property type="evidence" value="ECO:0007669"/>
    <property type="project" value="InterPro"/>
</dbReference>
<evidence type="ECO:0000259" key="2">
    <source>
        <dbReference type="SMART" id="SM00736"/>
    </source>
</evidence>
<dbReference type="InterPro" id="IPR013783">
    <property type="entry name" value="Ig-like_fold"/>
</dbReference>
<dbReference type="InterPro" id="IPR006644">
    <property type="entry name" value="Cadg"/>
</dbReference>
<feature type="domain" description="Dystroglycan-type cadherin-like" evidence="2">
    <location>
        <begin position="162"/>
        <end position="248"/>
    </location>
</feature>
<feature type="domain" description="Dystroglycan-type cadherin-like" evidence="2">
    <location>
        <begin position="249"/>
        <end position="342"/>
    </location>
</feature>
<dbReference type="Pfam" id="PF05345">
    <property type="entry name" value="He_PIG"/>
    <property type="match status" value="2"/>
</dbReference>
<dbReference type="GO" id="GO:0016020">
    <property type="term" value="C:membrane"/>
    <property type="evidence" value="ECO:0007669"/>
    <property type="project" value="InterPro"/>
</dbReference>
<evidence type="ECO:0000313" key="3">
    <source>
        <dbReference type="EMBL" id="QOY51627.1"/>
    </source>
</evidence>
<evidence type="ECO:0000256" key="1">
    <source>
        <dbReference type="SAM" id="SignalP"/>
    </source>
</evidence>
<dbReference type="SMART" id="SM00736">
    <property type="entry name" value="CADG"/>
    <property type="match status" value="2"/>
</dbReference>
<sequence length="1644" mass="177080">MKTITKAFYFPLLFLMFFSVNAYSIQIANDTFSSDDDGWSGYVSVSSGEMEVARDTTASKTYNFGLEYANSAITITFNANVPNAWETSDDFNVLINGSIEQTYHSDGGGISDSFITTTTTDASGNITVGFNPDTSADNEPAFILDISIDGTPVQIPPAMGDIPNQSTANGFAYTLDISTFVTQTNADAIVSYTLAGTLPTGLSFDTSTGIISGTPTIDGVSNLSVIATDNDGDSNSDAFSITVSTKAPPIMGDVPDQAASNGVAFSLDISNFVTLTDGDAITSYTLAGTLPAGLSFDMFTGIISGSPTVDGVSNLSIIATDVDGDSNSDSFSITVSTVVNFTCANPRVFTPVYSDSAYSKLVQIGNTSLCANDGSGNCTDPGTSQNNNINMMHNDYDDVHATADNAATTSNSSAALLDIPAGKKVLWAGLFWQGYMVGWNDAQKQTGRSIKYKHDGDTSYQSASNASMNWVYFDANRFYYQSFIDITGYVNANGPGYYWVGDIATTEGQPAGGSFGAWSLAVVYEDFSQDFKNITAFHGYQAFAGNTDINNAITYANNNGCDNTNTGVGSGVSSTLTGFLTPRSGTVNSSLIVFAGEGDTSITGDSGSITDDTGMQHALTNGLNPSNNVMNATISKDGATVTTGLPYYSPNTLGADIDTYDISGILGNLQSSTDIAFTSSGDGYMPGMYALETQLYVPNFCYDYAYKQQGIFFTEDNNGSQDPKISGNIIPNKEIETTIYIKNLVDSDISVDNMFLDIYDINTSEATYVSNSTKLHKIGAVVPTNLVDGSDVTVGNTSSGDFINNIDIGSISSSEYFYAYYSINPSSTSIDMPIKAKARYDLTIAGTTVPYTLTLGANIPICASGLNFSPASGIFNVVHNDYYNYDIGGANRYYNLPTQVTKREGNFKVLSMDESDHDVLDNNHSMTIAAVEMIDAGAFHYTDASCSEIDSSVSPRVWVIFDENVISVPFNKAALDLAILEGRTSLTNSADFYGHSVQNAAFRITYNSVDDNGSIVQLEPISGGSGTKYNVTNFPSLSGNCAQDMDNNPSSTDKISQYCSNAGVSYASAMDTAELTTCMECVYGIDTRFICSRDNFAIRPEAFMIKLDDQNQTNPASQLRVADNVSGVVTPSTVQTELAAGYQYNLEVTATNHLSNDSSPGYTRNFDSALPPDSVEYTWNPSGSPTGCNDDNNKSVSLGFVDGMVDINSSVDQVGEYLLNIRDTQWTIVDNTQPSHHAGTYFLNGADCIVNNSTTQIVNSNTLNGCNISSNHDATATALKYRDYNLQFHPYKFDMSGITPSHGQNNNTSFGANSFIYMSDMDNDEEMSFHLNGSVTARGSNDSALSNFTDNCYAQPVDLDLNKNRANLLAVDYRYRYHNTDLPANDQNGTMNNLVGTVSILASDFNQSNSGTINTNLNLNFDRNITTAFNPEELTFATYNADCNTPANCTMNADLTTITTSGIRDLNTTLKHYYGRTHASRQRYEGDSGTTNIYYEVYCFGDTNGTTCNKNLLQDGIASRRTDDIRWFINSEHNTTNHGNAGSVTQKGLLGIVTAAPVNPVANPNTVVLTYDNPATNPDSFPYKTTMENNASGWLIYNKDDPTAIRNQFSVEFEKIGGEWSGAHDTDTVTKDTNATRTNRRIMW</sequence>
<gene>
    <name evidence="3" type="ORF">HUE88_11005</name>
</gene>
<feature type="signal peptide" evidence="1">
    <location>
        <begin position="1"/>
        <end position="22"/>
    </location>
</feature>
<reference evidence="3 4" key="1">
    <citation type="submission" date="2020-05" db="EMBL/GenBank/DDBJ databases">
        <title>Sulfurimonas marisnigri, sp. nov., and Sulfurimonas baltica, sp. nov., manganese oxide reducing chemolithoautotrophs of the class Epsilonproteobacteria isolated from the pelagic redoxclines of the Black and Baltic Seas and emended description of the genus Sulfurimonas.</title>
        <authorList>
            <person name="Henkel J.V."/>
            <person name="Laudan C."/>
            <person name="Werner J."/>
            <person name="Neu T."/>
            <person name="Plewe S."/>
            <person name="Sproer C."/>
            <person name="Bunk B."/>
            <person name="Schulz-Vogt H.N."/>
        </authorList>
    </citation>
    <scope>NUCLEOTIDE SEQUENCE [LARGE SCALE GENOMIC DNA]</scope>
    <source>
        <strain evidence="3 4">GD2</strain>
    </source>
</reference>
<keyword evidence="4" id="KW-1185">Reference proteome</keyword>
<dbReference type="KEGG" id="sbal:HUE88_11005"/>
<proteinExistence type="predicted"/>
<dbReference type="Gene3D" id="2.60.40.10">
    <property type="entry name" value="Immunoglobulins"/>
    <property type="match status" value="2"/>
</dbReference>
<name>A0A7S7RLZ1_9BACT</name>
<organism evidence="3 4">
    <name type="scientific">Candidatus Sulfurimonas baltica</name>
    <dbReference type="NCBI Taxonomy" id="2740404"/>
    <lineage>
        <taxon>Bacteria</taxon>
        <taxon>Pseudomonadati</taxon>
        <taxon>Campylobacterota</taxon>
        <taxon>Epsilonproteobacteria</taxon>
        <taxon>Campylobacterales</taxon>
        <taxon>Sulfurimonadaceae</taxon>
        <taxon>Sulfurimonas</taxon>
    </lineage>
</organism>
<dbReference type="RefSeq" id="WP_194368993.1">
    <property type="nucleotide sequence ID" value="NZ_CP054492.1"/>
</dbReference>
<evidence type="ECO:0000313" key="4">
    <source>
        <dbReference type="Proteomes" id="UP000593994"/>
    </source>
</evidence>
<dbReference type="Proteomes" id="UP000593994">
    <property type="component" value="Chromosome"/>
</dbReference>
<dbReference type="InterPro" id="IPR015919">
    <property type="entry name" value="Cadherin-like_sf"/>
</dbReference>
<keyword evidence="1" id="KW-0732">Signal</keyword>
<dbReference type="SUPFAM" id="SSF49313">
    <property type="entry name" value="Cadherin-like"/>
    <property type="match status" value="2"/>
</dbReference>
<accession>A0A7S7RLZ1</accession>
<feature type="chain" id="PRO_5032755999" evidence="1">
    <location>
        <begin position="23"/>
        <end position="1644"/>
    </location>
</feature>